<dbReference type="SUPFAM" id="SSF47598">
    <property type="entry name" value="Ribbon-helix-helix"/>
    <property type="match status" value="1"/>
</dbReference>
<reference evidence="8" key="1">
    <citation type="submission" date="2020-01" db="EMBL/GenBank/DDBJ databases">
        <authorList>
            <person name="Fang Y."/>
            <person name="Sun R."/>
            <person name="Nie L."/>
            <person name="He J."/>
            <person name="Hao L."/>
            <person name="Wang L."/>
            <person name="Su S."/>
            <person name="Lv E."/>
            <person name="Zhang Z."/>
            <person name="Xie R."/>
            <person name="Liu H."/>
        </authorList>
    </citation>
    <scope>NUCLEOTIDE SEQUENCE [LARGE SCALE GENOMIC DNA]</scope>
    <source>
        <strain evidence="8">XCT-53</strain>
    </source>
</reference>
<evidence type="ECO:0000256" key="2">
    <source>
        <dbReference type="ARBA" id="ARBA00022649"/>
    </source>
</evidence>
<dbReference type="Pfam" id="PF08681">
    <property type="entry name" value="TacA1"/>
    <property type="match status" value="1"/>
</dbReference>
<organism evidence="7 8">
    <name type="scientific">Pannonibacter tanglangensis</name>
    <dbReference type="NCBI Taxonomy" id="2750084"/>
    <lineage>
        <taxon>Bacteria</taxon>
        <taxon>Pseudomonadati</taxon>
        <taxon>Pseudomonadota</taxon>
        <taxon>Alphaproteobacteria</taxon>
        <taxon>Hyphomicrobiales</taxon>
        <taxon>Stappiaceae</taxon>
        <taxon>Pannonibacter</taxon>
    </lineage>
</organism>
<dbReference type="EMBL" id="JAABLQ010000001">
    <property type="protein sequence ID" value="NBN77047.1"/>
    <property type="molecule type" value="Genomic_DNA"/>
</dbReference>
<evidence type="ECO:0000256" key="6">
    <source>
        <dbReference type="ARBA" id="ARBA00049988"/>
    </source>
</evidence>
<accession>A0A7X5EZL7</accession>
<gene>
    <name evidence="7" type="ORF">GWI72_02065</name>
</gene>
<dbReference type="Gene3D" id="1.20.5.780">
    <property type="entry name" value="Single helix bin"/>
    <property type="match status" value="1"/>
</dbReference>
<protein>
    <submittedName>
        <fullName evidence="7">DUF1778 domain-containing protein</fullName>
    </submittedName>
</protein>
<evidence type="ECO:0000256" key="3">
    <source>
        <dbReference type="ARBA" id="ARBA00023015"/>
    </source>
</evidence>
<dbReference type="PANTHER" id="PTHR35401">
    <property type="entry name" value="COPG FAMILY HELIX-TURN-HELIX PROTEIN-RELATED-RELATED"/>
    <property type="match status" value="1"/>
</dbReference>
<evidence type="ECO:0000256" key="5">
    <source>
        <dbReference type="ARBA" id="ARBA00023163"/>
    </source>
</evidence>
<comment type="caution">
    <text evidence="7">The sequence shown here is derived from an EMBL/GenBank/DDBJ whole genome shotgun (WGS) entry which is preliminary data.</text>
</comment>
<keyword evidence="3" id="KW-0805">Transcription regulation</keyword>
<evidence type="ECO:0000256" key="1">
    <source>
        <dbReference type="ARBA" id="ARBA00022491"/>
    </source>
</evidence>
<proteinExistence type="inferred from homology"/>
<dbReference type="GO" id="GO:0003677">
    <property type="term" value="F:DNA binding"/>
    <property type="evidence" value="ECO:0007669"/>
    <property type="project" value="UniProtKB-KW"/>
</dbReference>
<keyword evidence="4" id="KW-0238">DNA-binding</keyword>
<name>A0A7X5EZL7_9HYPH</name>
<dbReference type="InterPro" id="IPR010985">
    <property type="entry name" value="Ribbon_hlx_hlx"/>
</dbReference>
<evidence type="ECO:0000313" key="8">
    <source>
        <dbReference type="Proteomes" id="UP000586722"/>
    </source>
</evidence>
<keyword evidence="8" id="KW-1185">Reference proteome</keyword>
<dbReference type="Proteomes" id="UP000586722">
    <property type="component" value="Unassembled WGS sequence"/>
</dbReference>
<sequence>MSSPARTEKLEMRLSPEAKRLLREAAELRHKSMSEFVLDSALAEAEATLLDRRLIQLNDADWTAFLVALDGPPRRDDRLEQLLTSPSVFD</sequence>
<evidence type="ECO:0000313" key="7">
    <source>
        <dbReference type="EMBL" id="NBN77047.1"/>
    </source>
</evidence>
<evidence type="ECO:0000256" key="4">
    <source>
        <dbReference type="ARBA" id="ARBA00023125"/>
    </source>
</evidence>
<keyword evidence="1" id="KW-0678">Repressor</keyword>
<dbReference type="AlphaFoldDB" id="A0A7X5EZL7"/>
<dbReference type="InterPro" id="IPR014795">
    <property type="entry name" value="TacA_1-like"/>
</dbReference>
<dbReference type="PANTHER" id="PTHR35401:SF1">
    <property type="entry name" value="CYTOPLASMIC PROTEIN"/>
    <property type="match status" value="1"/>
</dbReference>
<keyword evidence="2" id="KW-1277">Toxin-antitoxin system</keyword>
<dbReference type="GO" id="GO:0006355">
    <property type="term" value="P:regulation of DNA-templated transcription"/>
    <property type="evidence" value="ECO:0007669"/>
    <property type="project" value="InterPro"/>
</dbReference>
<keyword evidence="5" id="KW-0804">Transcription</keyword>
<comment type="similarity">
    <text evidence="6">Belongs to the TacA antitoxin family.</text>
</comment>